<keyword evidence="3" id="KW-1185">Reference proteome</keyword>
<sequence>MNTSPASPTIEVRLTGQPAPDDVGRLCALLEAAEPSLVICDIGGLGRVGLGAVDALARLRLTARRCGHRLEFRGAGPELRDVLGLVGLGDLL</sequence>
<feature type="domain" description="STAS" evidence="1">
    <location>
        <begin position="1"/>
        <end position="92"/>
    </location>
</feature>
<evidence type="ECO:0000313" key="2">
    <source>
        <dbReference type="EMBL" id="WMX45395.1"/>
    </source>
</evidence>
<dbReference type="PROSITE" id="PS50801">
    <property type="entry name" value="STAS"/>
    <property type="match status" value="1"/>
</dbReference>
<proteinExistence type="predicted"/>
<protein>
    <submittedName>
        <fullName evidence="2">STAS domain-containing protein</fullName>
    </submittedName>
</protein>
<reference evidence="2 3" key="1">
    <citation type="submission" date="2023-09" db="EMBL/GenBank/DDBJ databases">
        <title>Complete genome of Streptomyces roseicoloratus T14.</title>
        <authorList>
            <person name="Bashizi T."/>
            <person name="Kim M.-J."/>
            <person name="Lee G."/>
            <person name="Tagele S.B."/>
            <person name="Shin J.-H."/>
        </authorList>
    </citation>
    <scope>NUCLEOTIDE SEQUENCE [LARGE SCALE GENOMIC DNA]</scope>
    <source>
        <strain evidence="2 3">T14</strain>
    </source>
</reference>
<dbReference type="InterPro" id="IPR058548">
    <property type="entry name" value="MlaB-like_STAS"/>
</dbReference>
<dbReference type="Pfam" id="PF13466">
    <property type="entry name" value="STAS_2"/>
    <property type="match status" value="1"/>
</dbReference>
<dbReference type="SUPFAM" id="SSF52091">
    <property type="entry name" value="SpoIIaa-like"/>
    <property type="match status" value="1"/>
</dbReference>
<evidence type="ECO:0000313" key="3">
    <source>
        <dbReference type="Proteomes" id="UP001250858"/>
    </source>
</evidence>
<dbReference type="InterPro" id="IPR002645">
    <property type="entry name" value="STAS_dom"/>
</dbReference>
<name>A0ABY9RTV9_9ACTN</name>
<dbReference type="InterPro" id="IPR036513">
    <property type="entry name" value="STAS_dom_sf"/>
</dbReference>
<dbReference type="Gene3D" id="3.30.750.24">
    <property type="entry name" value="STAS domain"/>
    <property type="match status" value="1"/>
</dbReference>
<evidence type="ECO:0000259" key="1">
    <source>
        <dbReference type="PROSITE" id="PS50801"/>
    </source>
</evidence>
<organism evidence="2 3">
    <name type="scientific">Streptomyces roseicoloratus</name>
    <dbReference type="NCBI Taxonomy" id="2508722"/>
    <lineage>
        <taxon>Bacteria</taxon>
        <taxon>Bacillati</taxon>
        <taxon>Actinomycetota</taxon>
        <taxon>Actinomycetes</taxon>
        <taxon>Kitasatosporales</taxon>
        <taxon>Streptomycetaceae</taxon>
        <taxon>Streptomyces</taxon>
    </lineage>
</organism>
<dbReference type="RefSeq" id="WP_309548485.1">
    <property type="nucleotide sequence ID" value="NZ_CP133762.1"/>
</dbReference>
<dbReference type="Proteomes" id="UP001250858">
    <property type="component" value="Chromosome"/>
</dbReference>
<dbReference type="EMBL" id="CP133762">
    <property type="protein sequence ID" value="WMX45395.1"/>
    <property type="molecule type" value="Genomic_DNA"/>
</dbReference>
<gene>
    <name evidence="2" type="ORF">RGF97_11770</name>
</gene>
<accession>A0ABY9RTV9</accession>